<sequence>MVTITGSLLDKLKLKNPALYAWFVTRGIELENLTKFTSGIAMAIAIATSSPATPVKANNISSDIQASISPITPQELRGKTDIERANLVWARYGYLIRLCAQKYDLDPNLIFATIMVESGGNTYAIREEPRLHDASYGLGQLLYSTARGIGYRGTPEGLFDPA</sequence>
<organism evidence="2 3">
    <name type="scientific">Candidatus Collierbacteria bacterium CG17_big_fil_post_rev_8_21_14_2_50_45_7</name>
    <dbReference type="NCBI Taxonomy" id="1974536"/>
    <lineage>
        <taxon>Bacteria</taxon>
        <taxon>Candidatus Collieribacteriota</taxon>
    </lineage>
</organism>
<dbReference type="Pfam" id="PF01464">
    <property type="entry name" value="SLT"/>
    <property type="match status" value="1"/>
</dbReference>
<dbReference type="EMBL" id="PFFO01000135">
    <property type="protein sequence ID" value="PIW07228.1"/>
    <property type="molecule type" value="Genomic_DNA"/>
</dbReference>
<dbReference type="AlphaFoldDB" id="A0A2M7FMM8"/>
<dbReference type="Gene3D" id="1.10.530.10">
    <property type="match status" value="1"/>
</dbReference>
<evidence type="ECO:0000259" key="1">
    <source>
        <dbReference type="Pfam" id="PF01464"/>
    </source>
</evidence>
<dbReference type="InterPro" id="IPR008258">
    <property type="entry name" value="Transglycosylase_SLT_dom_1"/>
</dbReference>
<gene>
    <name evidence="2" type="ORF">COW38_03155</name>
</gene>
<comment type="caution">
    <text evidence="2">The sequence shown here is derived from an EMBL/GenBank/DDBJ whole genome shotgun (WGS) entry which is preliminary data.</text>
</comment>
<dbReference type="SUPFAM" id="SSF53955">
    <property type="entry name" value="Lysozyme-like"/>
    <property type="match status" value="1"/>
</dbReference>
<accession>A0A2M7FMM8</accession>
<evidence type="ECO:0000313" key="3">
    <source>
        <dbReference type="Proteomes" id="UP000230556"/>
    </source>
</evidence>
<feature type="non-terminal residue" evidence="2">
    <location>
        <position position="162"/>
    </location>
</feature>
<proteinExistence type="predicted"/>
<evidence type="ECO:0000313" key="2">
    <source>
        <dbReference type="EMBL" id="PIW07228.1"/>
    </source>
</evidence>
<dbReference type="InterPro" id="IPR023346">
    <property type="entry name" value="Lysozyme-like_dom_sf"/>
</dbReference>
<protein>
    <recommendedName>
        <fullName evidence="1">Transglycosylase SLT domain-containing protein</fullName>
    </recommendedName>
</protein>
<reference evidence="3" key="1">
    <citation type="submission" date="2017-09" db="EMBL/GenBank/DDBJ databases">
        <title>Depth-based differentiation of microbial function through sediment-hosted aquifers and enrichment of novel symbionts in the deep terrestrial subsurface.</title>
        <authorList>
            <person name="Probst A.J."/>
            <person name="Ladd B."/>
            <person name="Jarett J.K."/>
            <person name="Geller-Mcgrath D.E."/>
            <person name="Sieber C.M.K."/>
            <person name="Emerson J.B."/>
            <person name="Anantharaman K."/>
            <person name="Thomas B.C."/>
            <person name="Malmstrom R."/>
            <person name="Stieglmeier M."/>
            <person name="Klingl A."/>
            <person name="Woyke T."/>
            <person name="Ryan C.M."/>
            <person name="Banfield J.F."/>
        </authorList>
    </citation>
    <scope>NUCLEOTIDE SEQUENCE [LARGE SCALE GENOMIC DNA]</scope>
</reference>
<name>A0A2M7FMM8_9BACT</name>
<dbReference type="Proteomes" id="UP000230556">
    <property type="component" value="Unassembled WGS sequence"/>
</dbReference>
<feature type="domain" description="Transglycosylase SLT" evidence="1">
    <location>
        <begin position="98"/>
        <end position="161"/>
    </location>
</feature>